<dbReference type="OrthoDB" id="9775880at2"/>
<keyword evidence="2" id="KW-0229">DNA integration</keyword>
<evidence type="ECO:0000256" key="1">
    <source>
        <dbReference type="ARBA" id="ARBA00008857"/>
    </source>
</evidence>
<dbReference type="GO" id="GO:0003677">
    <property type="term" value="F:DNA binding"/>
    <property type="evidence" value="ECO:0007669"/>
    <property type="project" value="InterPro"/>
</dbReference>
<dbReference type="SUPFAM" id="SSF56349">
    <property type="entry name" value="DNA breaking-rejoining enzymes"/>
    <property type="match status" value="1"/>
</dbReference>
<dbReference type="InterPro" id="IPR011010">
    <property type="entry name" value="DNA_brk_join_enz"/>
</dbReference>
<sequence length="111" mass="12624">MAIPAEKMKLMLPHLVPLASQAAEILQEIQPLTGDGRYVFPSARTKKRPMSNNTVLAALRRMGFEKSEMTGHGFRAMARTMLDEVLNVRPDFIVFQPCSKSDSMFIFWEYS</sequence>
<keyword evidence="5" id="KW-1185">Reference proteome</keyword>
<dbReference type="KEGG" id="dalk:DSCA_42320"/>
<dbReference type="InterPro" id="IPR050808">
    <property type="entry name" value="Phage_Integrase"/>
</dbReference>
<dbReference type="PANTHER" id="PTHR30629:SF2">
    <property type="entry name" value="PROPHAGE INTEGRASE INTS-RELATED"/>
    <property type="match status" value="1"/>
</dbReference>
<dbReference type="GO" id="GO:0006310">
    <property type="term" value="P:DNA recombination"/>
    <property type="evidence" value="ECO:0007669"/>
    <property type="project" value="InterPro"/>
</dbReference>
<evidence type="ECO:0000313" key="5">
    <source>
        <dbReference type="Proteomes" id="UP000427906"/>
    </source>
</evidence>
<dbReference type="Proteomes" id="UP000427906">
    <property type="component" value="Chromosome"/>
</dbReference>
<comment type="similarity">
    <text evidence="1">Belongs to the 'phage' integrase family.</text>
</comment>
<accession>A0A5K7YKQ5</accession>
<proteinExistence type="inferred from homology"/>
<evidence type="ECO:0000256" key="2">
    <source>
        <dbReference type="ARBA" id="ARBA00022908"/>
    </source>
</evidence>
<dbReference type="AlphaFoldDB" id="A0A5K7YKQ5"/>
<dbReference type="RefSeq" id="WP_155318259.1">
    <property type="nucleotide sequence ID" value="NZ_AP021874.1"/>
</dbReference>
<dbReference type="Pfam" id="PF00589">
    <property type="entry name" value="Phage_integrase"/>
    <property type="match status" value="1"/>
</dbReference>
<protein>
    <recommendedName>
        <fullName evidence="3">Tyr recombinase domain-containing protein</fullName>
    </recommendedName>
</protein>
<dbReference type="EMBL" id="AP021874">
    <property type="protein sequence ID" value="BBO70302.1"/>
    <property type="molecule type" value="Genomic_DNA"/>
</dbReference>
<reference evidence="4 5" key="1">
    <citation type="submission" date="2019-11" db="EMBL/GenBank/DDBJ databases">
        <title>Comparative genomics of hydrocarbon-degrading Desulfosarcina strains.</title>
        <authorList>
            <person name="Watanabe M."/>
            <person name="Kojima H."/>
            <person name="Fukui M."/>
        </authorList>
    </citation>
    <scope>NUCLEOTIDE SEQUENCE [LARGE SCALE GENOMIC DNA]</scope>
    <source>
        <strain evidence="4 5">PL12</strain>
    </source>
</reference>
<dbReference type="PANTHER" id="PTHR30629">
    <property type="entry name" value="PROPHAGE INTEGRASE"/>
    <property type="match status" value="1"/>
</dbReference>
<gene>
    <name evidence="4" type="ORF">DSCA_42320</name>
</gene>
<evidence type="ECO:0000313" key="4">
    <source>
        <dbReference type="EMBL" id="BBO70302.1"/>
    </source>
</evidence>
<dbReference type="InterPro" id="IPR002104">
    <property type="entry name" value="Integrase_catalytic"/>
</dbReference>
<name>A0A5K7YKQ5_9BACT</name>
<dbReference type="GO" id="GO:0015074">
    <property type="term" value="P:DNA integration"/>
    <property type="evidence" value="ECO:0007669"/>
    <property type="project" value="UniProtKB-KW"/>
</dbReference>
<evidence type="ECO:0000259" key="3">
    <source>
        <dbReference type="Pfam" id="PF00589"/>
    </source>
</evidence>
<organism evidence="4 5">
    <name type="scientific">Desulfosarcina alkanivorans</name>
    <dbReference type="NCBI Taxonomy" id="571177"/>
    <lineage>
        <taxon>Bacteria</taxon>
        <taxon>Pseudomonadati</taxon>
        <taxon>Thermodesulfobacteriota</taxon>
        <taxon>Desulfobacteria</taxon>
        <taxon>Desulfobacterales</taxon>
        <taxon>Desulfosarcinaceae</taxon>
        <taxon>Desulfosarcina</taxon>
    </lineage>
</organism>
<feature type="domain" description="Tyr recombinase" evidence="3">
    <location>
        <begin position="6"/>
        <end position="89"/>
    </location>
</feature>